<comment type="caution">
    <text evidence="6">The sequence shown here is derived from an EMBL/GenBank/DDBJ whole genome shotgun (WGS) entry which is preliminary data.</text>
</comment>
<feature type="domain" description="Protein kinase" evidence="5">
    <location>
        <begin position="365"/>
        <end position="671"/>
    </location>
</feature>
<keyword evidence="1 3" id="KW-0547">Nucleotide-binding</keyword>
<feature type="compositionally biased region" description="Polar residues" evidence="4">
    <location>
        <begin position="170"/>
        <end position="183"/>
    </location>
</feature>
<dbReference type="Pfam" id="PF00069">
    <property type="entry name" value="Pkinase"/>
    <property type="match status" value="1"/>
</dbReference>
<evidence type="ECO:0000256" key="3">
    <source>
        <dbReference type="PROSITE-ProRule" id="PRU10141"/>
    </source>
</evidence>
<organism evidence="6 7">
    <name type="scientific">Podospora australis</name>
    <dbReference type="NCBI Taxonomy" id="1536484"/>
    <lineage>
        <taxon>Eukaryota</taxon>
        <taxon>Fungi</taxon>
        <taxon>Dikarya</taxon>
        <taxon>Ascomycota</taxon>
        <taxon>Pezizomycotina</taxon>
        <taxon>Sordariomycetes</taxon>
        <taxon>Sordariomycetidae</taxon>
        <taxon>Sordariales</taxon>
        <taxon>Podosporaceae</taxon>
        <taxon>Podospora</taxon>
    </lineage>
</organism>
<dbReference type="PROSITE" id="PS00107">
    <property type="entry name" value="PROTEIN_KINASE_ATP"/>
    <property type="match status" value="1"/>
</dbReference>
<keyword evidence="2 3" id="KW-0067">ATP-binding</keyword>
<dbReference type="GO" id="GO:0005737">
    <property type="term" value="C:cytoplasm"/>
    <property type="evidence" value="ECO:0007669"/>
    <property type="project" value="TreeGrafter"/>
</dbReference>
<feature type="region of interest" description="Disordered" evidence="4">
    <location>
        <begin position="1"/>
        <end position="286"/>
    </location>
</feature>
<dbReference type="Proteomes" id="UP001302126">
    <property type="component" value="Unassembled WGS sequence"/>
</dbReference>
<dbReference type="SUPFAM" id="SSF56112">
    <property type="entry name" value="Protein kinase-like (PK-like)"/>
    <property type="match status" value="1"/>
</dbReference>
<keyword evidence="7" id="KW-1185">Reference proteome</keyword>
<feature type="compositionally biased region" description="Basic and acidic residues" evidence="4">
    <location>
        <begin position="72"/>
        <end position="88"/>
    </location>
</feature>
<dbReference type="InterPro" id="IPR011009">
    <property type="entry name" value="Kinase-like_dom_sf"/>
</dbReference>
<name>A0AAN6WZR4_9PEZI</name>
<dbReference type="GO" id="GO:0004674">
    <property type="term" value="F:protein serine/threonine kinase activity"/>
    <property type="evidence" value="ECO:0007669"/>
    <property type="project" value="TreeGrafter"/>
</dbReference>
<gene>
    <name evidence="6" type="ORF">QBC35DRAFT_173353</name>
</gene>
<accession>A0AAN6WZR4</accession>
<dbReference type="PROSITE" id="PS00108">
    <property type="entry name" value="PROTEIN_KINASE_ST"/>
    <property type="match status" value="1"/>
</dbReference>
<dbReference type="PROSITE" id="PS50011">
    <property type="entry name" value="PROTEIN_KINASE_DOM"/>
    <property type="match status" value="1"/>
</dbReference>
<reference evidence="6" key="2">
    <citation type="submission" date="2023-05" db="EMBL/GenBank/DDBJ databases">
        <authorList>
            <consortium name="Lawrence Berkeley National Laboratory"/>
            <person name="Steindorff A."/>
            <person name="Hensen N."/>
            <person name="Bonometti L."/>
            <person name="Westerberg I."/>
            <person name="Brannstrom I.O."/>
            <person name="Guillou S."/>
            <person name="Cros-Aarteil S."/>
            <person name="Calhoun S."/>
            <person name="Haridas S."/>
            <person name="Kuo A."/>
            <person name="Mondo S."/>
            <person name="Pangilinan J."/>
            <person name="Riley R."/>
            <person name="Labutti K."/>
            <person name="Andreopoulos B."/>
            <person name="Lipzen A."/>
            <person name="Chen C."/>
            <person name="Yanf M."/>
            <person name="Daum C."/>
            <person name="Ng V."/>
            <person name="Clum A."/>
            <person name="Ohm R."/>
            <person name="Martin F."/>
            <person name="Silar P."/>
            <person name="Natvig D."/>
            <person name="Lalanne C."/>
            <person name="Gautier V."/>
            <person name="Ament-Velasquez S.L."/>
            <person name="Kruys A."/>
            <person name="Hutchinson M.I."/>
            <person name="Powell A.J."/>
            <person name="Barry K."/>
            <person name="Miller A.N."/>
            <person name="Grigoriev I.V."/>
            <person name="Debuchy R."/>
            <person name="Gladieux P."/>
            <person name="Thoren M.H."/>
            <person name="Johannesson H."/>
        </authorList>
    </citation>
    <scope>NUCLEOTIDE SEQUENCE</scope>
    <source>
        <strain evidence="6">PSN309</strain>
    </source>
</reference>
<feature type="compositionally biased region" description="Basic and acidic residues" evidence="4">
    <location>
        <begin position="203"/>
        <end position="212"/>
    </location>
</feature>
<dbReference type="Gene3D" id="1.10.510.10">
    <property type="entry name" value="Transferase(Phosphotransferase) domain 1"/>
    <property type="match status" value="1"/>
</dbReference>
<evidence type="ECO:0000256" key="4">
    <source>
        <dbReference type="SAM" id="MobiDB-lite"/>
    </source>
</evidence>
<dbReference type="PANTHER" id="PTHR24346">
    <property type="entry name" value="MAP/MICROTUBULE AFFINITY-REGULATING KINASE"/>
    <property type="match status" value="1"/>
</dbReference>
<evidence type="ECO:0000256" key="1">
    <source>
        <dbReference type="ARBA" id="ARBA00022741"/>
    </source>
</evidence>
<dbReference type="GO" id="GO:0005524">
    <property type="term" value="F:ATP binding"/>
    <property type="evidence" value="ECO:0007669"/>
    <property type="project" value="UniProtKB-UniRule"/>
</dbReference>
<dbReference type="InterPro" id="IPR000719">
    <property type="entry name" value="Prot_kinase_dom"/>
</dbReference>
<keyword evidence="6" id="KW-0808">Transferase</keyword>
<evidence type="ECO:0000313" key="6">
    <source>
        <dbReference type="EMBL" id="KAK4188937.1"/>
    </source>
</evidence>
<evidence type="ECO:0000256" key="2">
    <source>
        <dbReference type="ARBA" id="ARBA00022840"/>
    </source>
</evidence>
<feature type="compositionally biased region" description="Acidic residues" evidence="4">
    <location>
        <begin position="49"/>
        <end position="60"/>
    </location>
</feature>
<dbReference type="InterPro" id="IPR017441">
    <property type="entry name" value="Protein_kinase_ATP_BS"/>
</dbReference>
<proteinExistence type="predicted"/>
<dbReference type="InterPro" id="IPR008271">
    <property type="entry name" value="Ser/Thr_kinase_AS"/>
</dbReference>
<protein>
    <submittedName>
        <fullName evidence="6">Serine/threonine-protein kinase</fullName>
    </submittedName>
</protein>
<feature type="binding site" evidence="3">
    <location>
        <position position="395"/>
    </location>
    <ligand>
        <name>ATP</name>
        <dbReference type="ChEBI" id="CHEBI:30616"/>
    </ligand>
</feature>
<keyword evidence="6" id="KW-0418">Kinase</keyword>
<dbReference type="SMART" id="SM00220">
    <property type="entry name" value="S_TKc"/>
    <property type="match status" value="1"/>
</dbReference>
<feature type="compositionally biased region" description="Polar residues" evidence="4">
    <location>
        <begin position="220"/>
        <end position="233"/>
    </location>
</feature>
<feature type="compositionally biased region" description="Polar residues" evidence="4">
    <location>
        <begin position="131"/>
        <end position="144"/>
    </location>
</feature>
<feature type="compositionally biased region" description="Low complexity" evidence="4">
    <location>
        <begin position="13"/>
        <end position="37"/>
    </location>
</feature>
<dbReference type="EMBL" id="MU864381">
    <property type="protein sequence ID" value="KAK4188937.1"/>
    <property type="molecule type" value="Genomic_DNA"/>
</dbReference>
<reference evidence="6" key="1">
    <citation type="journal article" date="2023" name="Mol. Phylogenet. Evol.">
        <title>Genome-scale phylogeny and comparative genomics of the fungal order Sordariales.</title>
        <authorList>
            <person name="Hensen N."/>
            <person name="Bonometti L."/>
            <person name="Westerberg I."/>
            <person name="Brannstrom I.O."/>
            <person name="Guillou S."/>
            <person name="Cros-Aarteil S."/>
            <person name="Calhoun S."/>
            <person name="Haridas S."/>
            <person name="Kuo A."/>
            <person name="Mondo S."/>
            <person name="Pangilinan J."/>
            <person name="Riley R."/>
            <person name="LaButti K."/>
            <person name="Andreopoulos B."/>
            <person name="Lipzen A."/>
            <person name="Chen C."/>
            <person name="Yan M."/>
            <person name="Daum C."/>
            <person name="Ng V."/>
            <person name="Clum A."/>
            <person name="Steindorff A."/>
            <person name="Ohm R.A."/>
            <person name="Martin F."/>
            <person name="Silar P."/>
            <person name="Natvig D.O."/>
            <person name="Lalanne C."/>
            <person name="Gautier V."/>
            <person name="Ament-Velasquez S.L."/>
            <person name="Kruys A."/>
            <person name="Hutchinson M.I."/>
            <person name="Powell A.J."/>
            <person name="Barry K."/>
            <person name="Miller A.N."/>
            <person name="Grigoriev I.V."/>
            <person name="Debuchy R."/>
            <person name="Gladieux P."/>
            <person name="Hiltunen Thoren M."/>
            <person name="Johannesson H."/>
        </authorList>
    </citation>
    <scope>NUCLEOTIDE SEQUENCE</scope>
    <source>
        <strain evidence="6">PSN309</strain>
    </source>
</reference>
<dbReference type="AlphaFoldDB" id="A0AAN6WZR4"/>
<sequence length="733" mass="80516">MAVSVLAAAAPQTSSLDTSATSSSSRPESNKSSLSSSPRQYPTELTEPIFEEGDETDSEPLNEPVTPVSNRHSRDFHTLANHELHPDVAQEQAGADQSAASFPAVRAGTTPGSKPPLVVDTGATAPPKDPSSPNSAGSPSQQTPRAAVPSTPATPSVEQDPGIHPPTRRPTFSSSNLRRNMSSFLKRVTQSDKTTGDANHMAASEHGHDTSYRKIPTRRWSMNKSSATTRSNTPPSPGSPVEMAARTRAEASKPTVPTSDAFIKKKPRASTSFLRPRPQPPKPAELQLRRRASSFDYTKQENAGAKSTADGPVDIERMERQIWEMPAETGTGVKARRMSLSLPDDFVVDVAELLAEFEYEHKLLGRHGKTVGKGGGGKVRTMIRKGCPTEVYAVKEFRGKARSETKEEYEKKIKSEYTLSKSLNHPNVVTTIRLCIDHGRWNHVMEYCAEGDLYGLVKDGFFKGEDKEKDRLCLFKQMVRGIHYLHSNGIAHRDIKLENLLITSDSALKIADFGVSEVFSGIHPGLREAGGQCGRNMGEIRRCAPGICGSMPYLAPEVLQKEGTYDPRGSDVWSSAVVMLHLIFGGAIWSKAQVGEACNRNYQDLVRGWEKWNERHDDDADAAITEMDYPKVKAFDYGVRPPALRRVLLQMLHPNPDKRSSITEVVNNRWVKNIECCQKADNEEPDPATTMIDASKKGCLIRGGQKLFCHSHLPPKKQFTSHSLGKMPGSVGY</sequence>
<evidence type="ECO:0000259" key="5">
    <source>
        <dbReference type="PROSITE" id="PS50011"/>
    </source>
</evidence>
<dbReference type="GO" id="GO:0035556">
    <property type="term" value="P:intracellular signal transduction"/>
    <property type="evidence" value="ECO:0007669"/>
    <property type="project" value="TreeGrafter"/>
</dbReference>
<evidence type="ECO:0000313" key="7">
    <source>
        <dbReference type="Proteomes" id="UP001302126"/>
    </source>
</evidence>
<dbReference type="PANTHER" id="PTHR24346:SF30">
    <property type="entry name" value="MATERNAL EMBRYONIC LEUCINE ZIPPER KINASE"/>
    <property type="match status" value="1"/>
</dbReference>